<dbReference type="GeneID" id="63846859"/>
<proteinExistence type="predicted"/>
<organism evidence="1 2">
    <name type="scientific">Cucurbitaria berberidis CBS 394.84</name>
    <dbReference type="NCBI Taxonomy" id="1168544"/>
    <lineage>
        <taxon>Eukaryota</taxon>
        <taxon>Fungi</taxon>
        <taxon>Dikarya</taxon>
        <taxon>Ascomycota</taxon>
        <taxon>Pezizomycotina</taxon>
        <taxon>Dothideomycetes</taxon>
        <taxon>Pleosporomycetidae</taxon>
        <taxon>Pleosporales</taxon>
        <taxon>Pleosporineae</taxon>
        <taxon>Cucurbitariaceae</taxon>
        <taxon>Cucurbitaria</taxon>
    </lineage>
</organism>
<dbReference type="RefSeq" id="XP_040782931.1">
    <property type="nucleotide sequence ID" value="XM_040929607.1"/>
</dbReference>
<dbReference type="EMBL" id="ML976620">
    <property type="protein sequence ID" value="KAF1840368.1"/>
    <property type="molecule type" value="Genomic_DNA"/>
</dbReference>
<name>A0A9P4L407_9PLEO</name>
<keyword evidence="2" id="KW-1185">Reference proteome</keyword>
<sequence>MGHRIRHDLLYRLRWNIFAALDDIEIATGPHDQTTNLPFLGHPFADEFLTEPPLSRIQVCIRECEQKYDSEYFEDEQYRYQSPAALTINNEGNHPITLGQFVTQAHAYLNRNMKEIKKIKSENYGELVERSDGSQGRVVTNGHPVSLPNDIKFFFSWVWVMAINGNVTLGIYTYAEGEGFDRSIEVFWTNRLKNMHRHEQERQA</sequence>
<dbReference type="Proteomes" id="UP000800039">
    <property type="component" value="Unassembled WGS sequence"/>
</dbReference>
<protein>
    <submittedName>
        <fullName evidence="1">Uncharacterized protein</fullName>
    </submittedName>
</protein>
<dbReference type="AlphaFoldDB" id="A0A9P4L407"/>
<accession>A0A9P4L407</accession>
<dbReference type="OrthoDB" id="3783451at2759"/>
<reference evidence="1" key="1">
    <citation type="submission" date="2020-01" db="EMBL/GenBank/DDBJ databases">
        <authorList>
            <consortium name="DOE Joint Genome Institute"/>
            <person name="Haridas S."/>
            <person name="Albert R."/>
            <person name="Binder M."/>
            <person name="Bloem J."/>
            <person name="Labutti K."/>
            <person name="Salamov A."/>
            <person name="Andreopoulos B."/>
            <person name="Baker S.E."/>
            <person name="Barry K."/>
            <person name="Bills G."/>
            <person name="Bluhm B.H."/>
            <person name="Cannon C."/>
            <person name="Castanera R."/>
            <person name="Culley D.E."/>
            <person name="Daum C."/>
            <person name="Ezra D."/>
            <person name="Gonzalez J.B."/>
            <person name="Henrissat B."/>
            <person name="Kuo A."/>
            <person name="Liang C."/>
            <person name="Lipzen A."/>
            <person name="Lutzoni F."/>
            <person name="Magnuson J."/>
            <person name="Mondo S."/>
            <person name="Nolan M."/>
            <person name="Ohm R."/>
            <person name="Pangilinan J."/>
            <person name="Park H.-J."/>
            <person name="Ramirez L."/>
            <person name="Alfaro M."/>
            <person name="Sun H."/>
            <person name="Tritt A."/>
            <person name="Yoshinaga Y."/>
            <person name="Zwiers L.-H."/>
            <person name="Turgeon B.G."/>
            <person name="Goodwin S.B."/>
            <person name="Spatafora J.W."/>
            <person name="Crous P.W."/>
            <person name="Grigoriev I.V."/>
        </authorList>
    </citation>
    <scope>NUCLEOTIDE SEQUENCE</scope>
    <source>
        <strain evidence="1">CBS 394.84</strain>
    </source>
</reference>
<evidence type="ECO:0000313" key="2">
    <source>
        <dbReference type="Proteomes" id="UP000800039"/>
    </source>
</evidence>
<comment type="caution">
    <text evidence="1">The sequence shown here is derived from an EMBL/GenBank/DDBJ whole genome shotgun (WGS) entry which is preliminary data.</text>
</comment>
<evidence type="ECO:0000313" key="1">
    <source>
        <dbReference type="EMBL" id="KAF1840368.1"/>
    </source>
</evidence>
<gene>
    <name evidence="1" type="ORF">K460DRAFT_296082</name>
</gene>